<evidence type="ECO:0000256" key="1">
    <source>
        <dbReference type="ARBA" id="ARBA00004651"/>
    </source>
</evidence>
<dbReference type="CDD" id="cd06550">
    <property type="entry name" value="TM_ABC_iron-siderophores_like"/>
    <property type="match status" value="1"/>
</dbReference>
<dbReference type="GO" id="GO:0022857">
    <property type="term" value="F:transmembrane transporter activity"/>
    <property type="evidence" value="ECO:0007669"/>
    <property type="project" value="InterPro"/>
</dbReference>
<dbReference type="RefSeq" id="WP_242863874.1">
    <property type="nucleotide sequence ID" value="NZ_LTBA01000008.1"/>
</dbReference>
<evidence type="ECO:0000256" key="3">
    <source>
        <dbReference type="ARBA" id="ARBA00022448"/>
    </source>
</evidence>
<evidence type="ECO:0000256" key="6">
    <source>
        <dbReference type="ARBA" id="ARBA00022989"/>
    </source>
</evidence>
<dbReference type="GO" id="GO:0033214">
    <property type="term" value="P:siderophore-iron import into cell"/>
    <property type="evidence" value="ECO:0007669"/>
    <property type="project" value="TreeGrafter"/>
</dbReference>
<organism evidence="9 10">
    <name type="scientific">Clostridium tepidiprofundi DSM 19306</name>
    <dbReference type="NCBI Taxonomy" id="1121338"/>
    <lineage>
        <taxon>Bacteria</taxon>
        <taxon>Bacillati</taxon>
        <taxon>Bacillota</taxon>
        <taxon>Clostridia</taxon>
        <taxon>Eubacteriales</taxon>
        <taxon>Clostridiaceae</taxon>
        <taxon>Clostridium</taxon>
    </lineage>
</organism>
<dbReference type="Proteomes" id="UP000075531">
    <property type="component" value="Unassembled WGS sequence"/>
</dbReference>
<dbReference type="InterPro" id="IPR000522">
    <property type="entry name" value="ABC_transptr_permease_BtuC"/>
</dbReference>
<reference evidence="9 10" key="1">
    <citation type="submission" date="2016-02" db="EMBL/GenBank/DDBJ databases">
        <title>Genome sequence of Clostridium tepidiprofundi DSM 19306.</title>
        <authorList>
            <person name="Poehlein A."/>
            <person name="Daniel R."/>
        </authorList>
    </citation>
    <scope>NUCLEOTIDE SEQUENCE [LARGE SCALE GENOMIC DNA]</scope>
    <source>
        <strain evidence="9 10">DSM 19306</strain>
    </source>
</reference>
<keyword evidence="3" id="KW-0813">Transport</keyword>
<evidence type="ECO:0000256" key="7">
    <source>
        <dbReference type="ARBA" id="ARBA00023136"/>
    </source>
</evidence>
<dbReference type="STRING" id="1121338.CLTEP_11330"/>
<accession>A0A151B4Z1</accession>
<feature type="transmembrane region" description="Helical" evidence="8">
    <location>
        <begin position="318"/>
        <end position="336"/>
    </location>
</feature>
<comment type="subcellular location">
    <subcellularLocation>
        <location evidence="1">Cell membrane</location>
        <topology evidence="1">Multi-pass membrane protein</topology>
    </subcellularLocation>
</comment>
<dbReference type="EMBL" id="LTBA01000008">
    <property type="protein sequence ID" value="KYH34969.1"/>
    <property type="molecule type" value="Genomic_DNA"/>
</dbReference>
<dbReference type="InterPro" id="IPR037294">
    <property type="entry name" value="ABC_BtuC-like"/>
</dbReference>
<evidence type="ECO:0000313" key="10">
    <source>
        <dbReference type="Proteomes" id="UP000075531"/>
    </source>
</evidence>
<dbReference type="PANTHER" id="PTHR30472:SF25">
    <property type="entry name" value="ABC TRANSPORTER PERMEASE PROTEIN MJ0876-RELATED"/>
    <property type="match status" value="1"/>
</dbReference>
<feature type="transmembrane region" description="Helical" evidence="8">
    <location>
        <begin position="101"/>
        <end position="121"/>
    </location>
</feature>
<dbReference type="Gene3D" id="1.10.3470.10">
    <property type="entry name" value="ABC transporter involved in vitamin B12 uptake, BtuC"/>
    <property type="match status" value="1"/>
</dbReference>
<sequence>MNTNNKAKNSTIIISFLFILTLCMVIATAIGAVRVPFLDTVKIILNNFGLTHFKIANKRFDSIIFYVRFPRVIVATLVGAALGLCGAVMQGLFRNPMADPGIIGISSGASFGAVIAIALNLTTVSLYFMPAFAIIGALTSAFIIYRLASSKGKVPVLTLILAGIAVSTFIGALTSLILSRIAEYQVREYLFWSIGSLSGRRWEHVNLSAVPILIGIIILVSFSRELNVLLLGEEEAQSIGLNPYRARRTILFFSSIVTAVAVCVSGNIGFVGLIVPHILRLIVGPDNRILLPLSALGGAVFLLICDLIARTIIMPSEIGVGIVTSLVGAPYFLFLLNKARKEGVAL</sequence>
<evidence type="ECO:0000313" key="9">
    <source>
        <dbReference type="EMBL" id="KYH34969.1"/>
    </source>
</evidence>
<comment type="similarity">
    <text evidence="2">Belongs to the binding-protein-dependent transport system permease family. FecCD subfamily.</text>
</comment>
<gene>
    <name evidence="9" type="primary">hmuU_2</name>
    <name evidence="9" type="ORF">CLTEP_11330</name>
</gene>
<feature type="transmembrane region" description="Helical" evidence="8">
    <location>
        <begin position="289"/>
        <end position="309"/>
    </location>
</feature>
<dbReference type="FunFam" id="1.10.3470.10:FF:000001">
    <property type="entry name" value="Vitamin B12 ABC transporter permease BtuC"/>
    <property type="match status" value="1"/>
</dbReference>
<proteinExistence type="inferred from homology"/>
<feature type="transmembrane region" description="Helical" evidence="8">
    <location>
        <begin position="69"/>
        <end position="89"/>
    </location>
</feature>
<keyword evidence="7 8" id="KW-0472">Membrane</keyword>
<dbReference type="SUPFAM" id="SSF81345">
    <property type="entry name" value="ABC transporter involved in vitamin B12 uptake, BtuC"/>
    <property type="match status" value="1"/>
</dbReference>
<name>A0A151B4Z1_9CLOT</name>
<protein>
    <submittedName>
        <fullName evidence="9">Hemin transport system permease protein HmuU</fullName>
    </submittedName>
</protein>
<keyword evidence="4" id="KW-1003">Cell membrane</keyword>
<feature type="transmembrane region" description="Helical" evidence="8">
    <location>
        <begin position="157"/>
        <end position="182"/>
    </location>
</feature>
<evidence type="ECO:0000256" key="4">
    <source>
        <dbReference type="ARBA" id="ARBA00022475"/>
    </source>
</evidence>
<keyword evidence="6 8" id="KW-1133">Transmembrane helix</keyword>
<feature type="transmembrane region" description="Helical" evidence="8">
    <location>
        <begin position="127"/>
        <end position="145"/>
    </location>
</feature>
<dbReference type="AlphaFoldDB" id="A0A151B4Z1"/>
<feature type="transmembrane region" description="Helical" evidence="8">
    <location>
        <begin position="202"/>
        <end position="222"/>
    </location>
</feature>
<feature type="transmembrane region" description="Helical" evidence="8">
    <location>
        <begin position="12"/>
        <end position="33"/>
    </location>
</feature>
<dbReference type="Pfam" id="PF01032">
    <property type="entry name" value="FecCD"/>
    <property type="match status" value="1"/>
</dbReference>
<dbReference type="PANTHER" id="PTHR30472">
    <property type="entry name" value="FERRIC ENTEROBACTIN TRANSPORT SYSTEM PERMEASE PROTEIN"/>
    <property type="match status" value="1"/>
</dbReference>
<feature type="transmembrane region" description="Helical" evidence="8">
    <location>
        <begin position="250"/>
        <end position="283"/>
    </location>
</feature>
<keyword evidence="5 8" id="KW-0812">Transmembrane</keyword>
<evidence type="ECO:0000256" key="8">
    <source>
        <dbReference type="SAM" id="Phobius"/>
    </source>
</evidence>
<evidence type="ECO:0000256" key="2">
    <source>
        <dbReference type="ARBA" id="ARBA00007935"/>
    </source>
</evidence>
<dbReference type="PATRIC" id="fig|1121338.3.peg.1170"/>
<evidence type="ECO:0000256" key="5">
    <source>
        <dbReference type="ARBA" id="ARBA00022692"/>
    </source>
</evidence>
<comment type="caution">
    <text evidence="9">The sequence shown here is derived from an EMBL/GenBank/DDBJ whole genome shotgun (WGS) entry which is preliminary data.</text>
</comment>
<dbReference type="GO" id="GO:0005886">
    <property type="term" value="C:plasma membrane"/>
    <property type="evidence" value="ECO:0007669"/>
    <property type="project" value="UniProtKB-SubCell"/>
</dbReference>
<keyword evidence="10" id="KW-1185">Reference proteome</keyword>